<dbReference type="SUPFAM" id="SSF56645">
    <property type="entry name" value="Acyl-CoA dehydrogenase NM domain-like"/>
    <property type="match status" value="2"/>
</dbReference>
<evidence type="ECO:0000256" key="2">
    <source>
        <dbReference type="ARBA" id="ARBA00009347"/>
    </source>
</evidence>
<dbReference type="EMBL" id="BHZD01000001">
    <property type="protein sequence ID" value="GCD46239.1"/>
    <property type="molecule type" value="Genomic_DNA"/>
</dbReference>
<dbReference type="InterPro" id="IPR036250">
    <property type="entry name" value="AcylCo_DH-like_C"/>
</dbReference>
<dbReference type="InterPro" id="IPR046373">
    <property type="entry name" value="Acyl-CoA_Oxase/DH_mid-dom_sf"/>
</dbReference>
<dbReference type="Pfam" id="PF02770">
    <property type="entry name" value="Acyl-CoA_dh_M"/>
    <property type="match status" value="1"/>
</dbReference>
<feature type="domain" description="Acyl-CoA dehydrogenase/oxidase N-terminal" evidence="9">
    <location>
        <begin position="67"/>
        <end position="167"/>
    </location>
</feature>
<dbReference type="Pfam" id="PF02771">
    <property type="entry name" value="Acyl-CoA_dh_N"/>
    <property type="match status" value="2"/>
</dbReference>
<dbReference type="Proteomes" id="UP000286746">
    <property type="component" value="Unassembled WGS sequence"/>
</dbReference>
<comment type="cofactor">
    <cofactor evidence="1">
        <name>FAD</name>
        <dbReference type="ChEBI" id="CHEBI:57692"/>
    </cofactor>
</comment>
<evidence type="ECO:0000259" key="9">
    <source>
        <dbReference type="Pfam" id="PF02771"/>
    </source>
</evidence>
<evidence type="ECO:0000313" key="11">
    <source>
        <dbReference type="Proteomes" id="UP000286746"/>
    </source>
</evidence>
<dbReference type="GO" id="GO:0005886">
    <property type="term" value="C:plasma membrane"/>
    <property type="evidence" value="ECO:0007669"/>
    <property type="project" value="TreeGrafter"/>
</dbReference>
<evidence type="ECO:0000256" key="1">
    <source>
        <dbReference type="ARBA" id="ARBA00001974"/>
    </source>
</evidence>
<dbReference type="InterPro" id="IPR009075">
    <property type="entry name" value="AcylCo_DH/oxidase_C"/>
</dbReference>
<feature type="domain" description="Acyl-CoA dehydrogenase/oxidase N-terminal" evidence="9">
    <location>
        <begin position="503"/>
        <end position="581"/>
    </location>
</feature>
<accession>A0A401WAC2</accession>
<dbReference type="InterPro" id="IPR009100">
    <property type="entry name" value="AcylCoA_DH/oxidase_NM_dom_sf"/>
</dbReference>
<dbReference type="Gene3D" id="1.10.540.10">
    <property type="entry name" value="Acyl-CoA dehydrogenase/oxidase, N-terminal domain"/>
    <property type="match status" value="2"/>
</dbReference>
<feature type="region of interest" description="Disordered" evidence="6">
    <location>
        <begin position="226"/>
        <end position="277"/>
    </location>
</feature>
<keyword evidence="5" id="KW-0560">Oxidoreductase</keyword>
<comment type="caution">
    <text evidence="10">The sequence shown here is derived from an EMBL/GenBank/DDBJ whole genome shotgun (WGS) entry which is preliminary data.</text>
</comment>
<comment type="similarity">
    <text evidence="2">Belongs to the acyl-CoA dehydrogenase family.</text>
</comment>
<name>A0A401WAC2_STREY</name>
<organism evidence="10 11">
    <name type="scientific">Streptomyces paromomycinus</name>
    <name type="common">Streptomyces rimosus subsp. paromomycinus</name>
    <dbReference type="NCBI Taxonomy" id="92743"/>
    <lineage>
        <taxon>Bacteria</taxon>
        <taxon>Bacillati</taxon>
        <taxon>Actinomycetota</taxon>
        <taxon>Actinomycetes</taxon>
        <taxon>Kitasatosporales</taxon>
        <taxon>Streptomycetaceae</taxon>
        <taxon>Streptomyces</taxon>
    </lineage>
</organism>
<feature type="domain" description="Acyl-CoA dehydrogenase/oxidase C-terminal" evidence="7">
    <location>
        <begin position="332"/>
        <end position="452"/>
    </location>
</feature>
<keyword evidence="3" id="KW-0285">Flavoprotein</keyword>
<dbReference type="Gene3D" id="1.20.140.10">
    <property type="entry name" value="Butyryl-CoA Dehydrogenase, subunit A, domain 3"/>
    <property type="match status" value="2"/>
</dbReference>
<dbReference type="Pfam" id="PF00441">
    <property type="entry name" value="Acyl-CoA_dh_1"/>
    <property type="match status" value="2"/>
</dbReference>
<keyword evidence="4" id="KW-0274">FAD</keyword>
<dbReference type="AlphaFoldDB" id="A0A401WAC2"/>
<dbReference type="InterPro" id="IPR013786">
    <property type="entry name" value="AcylCoA_DH/ox_N"/>
</dbReference>
<evidence type="ECO:0000313" key="10">
    <source>
        <dbReference type="EMBL" id="GCD46239.1"/>
    </source>
</evidence>
<feature type="domain" description="Acyl-CoA oxidase/dehydrogenase middle" evidence="8">
    <location>
        <begin position="585"/>
        <end position="679"/>
    </location>
</feature>
<gene>
    <name evidence="10" type="ORF">GKJPGBOP_05986</name>
</gene>
<sequence length="844" mass="88110">MGNPAVREFEAGCRAGGGVRTAVPYGRWCGPGRGRPARLGRALPMPDLTYRQFETCSSLPGMGIGITPEQGELAEAVRGWAARAVPPEEVRKLLDAGPGRRGRPAYWDGLAEMGLLGPHLPEACGGGGGELLDLAVVLEETGRAALPGPYLPSVLASELLLRGGAPDLARALATGDRIGAVALGAGTLRIAGTADGHVLDGAAPPVLGGGDADLIVLAAELVEPAEAAGPGGPAEAAGPAGPAEAAGPGGPAEAAEAMEPAGRSEAPASPADPPPPRTLWLAVDADTLTVRVPSAADPTRPAARVTAENVTVPAARVLDLDSALVRDLAATLFAAEACGTADRALHTAAEHARVREQFGRPIGQFQAVKHLCADMLVRVEQARALAWDAARAADEAPPVRGMVAALAAATALDAAFTCAKDCIQILGGIGFTWEHDAHLYLRRATVARQLLGGGAEHRLRAAGYGAGGARRELRTDLPAERSREAARYREEARAVIAKVRGLDPGAVRRELAPTGYAAPHLPAPYGLDAGPVQQLAVQRELRDAGVRLSDLGIATWVVPSLITYGTPEQQERHLLPTLRGDRLWCQLFSEPEAGSDLAALRTRAERVDGGWRVNGQKVWTSAAQWAGYGILLARTAPEAPKHQGLTFFLVDMSAPGIEVRPLREITGDALFSEVYFDDVLLPADAVVGEVDDGWKVARHTLGNERVHMADQVTFSTGLEALIERTAGLDGAVRERVGALAAEAHALACIGLRTTLQQVAGREPGAGASIRKLVQTAHQQKVAELALELLGPEGATGEGEAERALHGFLMSRCLTIAGGTTQVQLNVVAERLLGLPRDPEPRPLI</sequence>
<dbReference type="GO" id="GO:0016627">
    <property type="term" value="F:oxidoreductase activity, acting on the CH-CH group of donors"/>
    <property type="evidence" value="ECO:0007669"/>
    <property type="project" value="InterPro"/>
</dbReference>
<dbReference type="PANTHER" id="PTHR43292:SF4">
    <property type="entry name" value="ACYL-COA DEHYDROGENASE FADE34"/>
    <property type="match status" value="1"/>
</dbReference>
<dbReference type="FunFam" id="2.40.110.10:FF:000011">
    <property type="entry name" value="Acyl-CoA dehydrogenase FadE34"/>
    <property type="match status" value="1"/>
</dbReference>
<dbReference type="Gene3D" id="2.40.110.10">
    <property type="entry name" value="Butyryl-CoA Dehydrogenase, subunit A, domain 2"/>
    <property type="match status" value="1"/>
</dbReference>
<keyword evidence="11" id="KW-1185">Reference proteome</keyword>
<dbReference type="InterPro" id="IPR037069">
    <property type="entry name" value="AcylCoA_DH/ox_N_sf"/>
</dbReference>
<evidence type="ECO:0000259" key="7">
    <source>
        <dbReference type="Pfam" id="PF00441"/>
    </source>
</evidence>
<proteinExistence type="inferred from homology"/>
<dbReference type="GO" id="GO:0050660">
    <property type="term" value="F:flavin adenine dinucleotide binding"/>
    <property type="evidence" value="ECO:0007669"/>
    <property type="project" value="InterPro"/>
</dbReference>
<reference evidence="10 11" key="1">
    <citation type="submission" date="2018-11" db="EMBL/GenBank/DDBJ databases">
        <title>Whole genome sequence of Streptomyces paromomycinus NBRC 15454(T).</title>
        <authorList>
            <person name="Komaki H."/>
            <person name="Tamura T."/>
        </authorList>
    </citation>
    <scope>NUCLEOTIDE SEQUENCE [LARGE SCALE GENOMIC DNA]</scope>
    <source>
        <strain evidence="10 11">NBRC 15454</strain>
    </source>
</reference>
<evidence type="ECO:0000259" key="8">
    <source>
        <dbReference type="Pfam" id="PF02770"/>
    </source>
</evidence>
<feature type="domain" description="Acyl-CoA dehydrogenase/oxidase C-terminal" evidence="7">
    <location>
        <begin position="691"/>
        <end position="832"/>
    </location>
</feature>
<dbReference type="PANTHER" id="PTHR43292">
    <property type="entry name" value="ACYL-COA DEHYDROGENASE"/>
    <property type="match status" value="1"/>
</dbReference>
<dbReference type="InterPro" id="IPR006091">
    <property type="entry name" value="Acyl-CoA_Oxase/DH_mid-dom"/>
</dbReference>
<dbReference type="SUPFAM" id="SSF47203">
    <property type="entry name" value="Acyl-CoA dehydrogenase C-terminal domain-like"/>
    <property type="match status" value="2"/>
</dbReference>
<evidence type="ECO:0000256" key="3">
    <source>
        <dbReference type="ARBA" id="ARBA00022630"/>
    </source>
</evidence>
<evidence type="ECO:0000256" key="5">
    <source>
        <dbReference type="ARBA" id="ARBA00023002"/>
    </source>
</evidence>
<evidence type="ECO:0000256" key="4">
    <source>
        <dbReference type="ARBA" id="ARBA00022827"/>
    </source>
</evidence>
<protein>
    <submittedName>
        <fullName evidence="10">Putative acyl-CoA dehydrogenase FadE</fullName>
    </submittedName>
</protein>
<evidence type="ECO:0000256" key="6">
    <source>
        <dbReference type="SAM" id="MobiDB-lite"/>
    </source>
</evidence>
<feature type="compositionally biased region" description="Low complexity" evidence="6">
    <location>
        <begin position="226"/>
        <end position="269"/>
    </location>
</feature>
<dbReference type="InterPro" id="IPR052161">
    <property type="entry name" value="Mycobact_Acyl-CoA_DH"/>
</dbReference>